<evidence type="ECO:0000313" key="2">
    <source>
        <dbReference type="Proteomes" id="UP001497516"/>
    </source>
</evidence>
<name>A0AAV2DEA5_9ROSI</name>
<dbReference type="Proteomes" id="UP001497516">
    <property type="component" value="Chromosome 2"/>
</dbReference>
<proteinExistence type="predicted"/>
<dbReference type="AlphaFoldDB" id="A0AAV2DEA5"/>
<gene>
    <name evidence="1" type="ORF">LTRI10_LOCUS13914</name>
</gene>
<sequence>MAVLTPGLLFIMAKARSYRYVVLEQWKKLQKRSVAKDSDIIFLIRPISTYGTTETLHTINRQIAIVLVWKNKEPVEVSQKKINLARQTNMTHQTLHDLNNRSTKNLPLVKILKCCACLLKVVLPGNRISEVEYARLRKPYQLWKILPCPSSI</sequence>
<reference evidence="1 2" key="1">
    <citation type="submission" date="2024-04" db="EMBL/GenBank/DDBJ databases">
        <authorList>
            <person name="Fracassetti M."/>
        </authorList>
    </citation>
    <scope>NUCLEOTIDE SEQUENCE [LARGE SCALE GENOMIC DNA]</scope>
</reference>
<organism evidence="1 2">
    <name type="scientific">Linum trigynum</name>
    <dbReference type="NCBI Taxonomy" id="586398"/>
    <lineage>
        <taxon>Eukaryota</taxon>
        <taxon>Viridiplantae</taxon>
        <taxon>Streptophyta</taxon>
        <taxon>Embryophyta</taxon>
        <taxon>Tracheophyta</taxon>
        <taxon>Spermatophyta</taxon>
        <taxon>Magnoliopsida</taxon>
        <taxon>eudicotyledons</taxon>
        <taxon>Gunneridae</taxon>
        <taxon>Pentapetalae</taxon>
        <taxon>rosids</taxon>
        <taxon>fabids</taxon>
        <taxon>Malpighiales</taxon>
        <taxon>Linaceae</taxon>
        <taxon>Linum</taxon>
    </lineage>
</organism>
<keyword evidence="2" id="KW-1185">Reference proteome</keyword>
<evidence type="ECO:0000313" key="1">
    <source>
        <dbReference type="EMBL" id="CAL1371875.1"/>
    </source>
</evidence>
<protein>
    <submittedName>
        <fullName evidence="1">Uncharacterized protein</fullName>
    </submittedName>
</protein>
<accession>A0AAV2DEA5</accession>
<dbReference type="EMBL" id="OZ034815">
    <property type="protein sequence ID" value="CAL1371875.1"/>
    <property type="molecule type" value="Genomic_DNA"/>
</dbReference>